<dbReference type="PANTHER" id="PTHR32332:SF18">
    <property type="entry name" value="2-NITROPROPANE DIOXYGENASE"/>
    <property type="match status" value="1"/>
</dbReference>
<evidence type="ECO:0000256" key="4">
    <source>
        <dbReference type="ARBA" id="ARBA00022643"/>
    </source>
</evidence>
<evidence type="ECO:0000256" key="3">
    <source>
        <dbReference type="ARBA" id="ARBA00022630"/>
    </source>
</evidence>
<dbReference type="STRING" id="1121331.SAMN02745248_00910"/>
<gene>
    <name evidence="6" type="ORF">SAMN02745248_00910</name>
</gene>
<evidence type="ECO:0000256" key="1">
    <source>
        <dbReference type="ARBA" id="ARBA00003535"/>
    </source>
</evidence>
<name>A0A1M6M1W2_9CLOT</name>
<dbReference type="PROSITE" id="PS51257">
    <property type="entry name" value="PROKAR_LIPOPROTEIN"/>
    <property type="match status" value="1"/>
</dbReference>
<dbReference type="CDD" id="cd04730">
    <property type="entry name" value="NPD_like"/>
    <property type="match status" value="1"/>
</dbReference>
<evidence type="ECO:0000313" key="7">
    <source>
        <dbReference type="Proteomes" id="UP000183952"/>
    </source>
</evidence>
<accession>A0A1M6M1W2</accession>
<dbReference type="GO" id="GO:0018580">
    <property type="term" value="F:nitronate monooxygenase activity"/>
    <property type="evidence" value="ECO:0007669"/>
    <property type="project" value="InterPro"/>
</dbReference>
<comment type="function">
    <text evidence="1">Nitronate monooxygenase that uses molecular oxygen to catalyze the oxidative denitrification of alkyl nitronates. Acts on propionate 3-nitronate (P3N), the presumed physiological substrate. Probably functions in the detoxification of P3N, a metabolic poison produced by plants and fungi as a defense mechanism.</text>
</comment>
<organism evidence="6 7">
    <name type="scientific">Hathewaya proteolytica DSM 3090</name>
    <dbReference type="NCBI Taxonomy" id="1121331"/>
    <lineage>
        <taxon>Bacteria</taxon>
        <taxon>Bacillati</taxon>
        <taxon>Bacillota</taxon>
        <taxon>Clostridia</taxon>
        <taxon>Eubacteriales</taxon>
        <taxon>Clostridiaceae</taxon>
        <taxon>Hathewaya</taxon>
    </lineage>
</organism>
<dbReference type="EMBL" id="FRAD01000006">
    <property type="protein sequence ID" value="SHJ77459.1"/>
    <property type="molecule type" value="Genomic_DNA"/>
</dbReference>
<dbReference type="GO" id="GO:0051213">
    <property type="term" value="F:dioxygenase activity"/>
    <property type="evidence" value="ECO:0007669"/>
    <property type="project" value="UniProtKB-KW"/>
</dbReference>
<evidence type="ECO:0000313" key="6">
    <source>
        <dbReference type="EMBL" id="SHJ77459.1"/>
    </source>
</evidence>
<dbReference type="RefSeq" id="WP_072902874.1">
    <property type="nucleotide sequence ID" value="NZ_FRAD01000006.1"/>
</dbReference>
<evidence type="ECO:0000256" key="5">
    <source>
        <dbReference type="ARBA" id="ARBA00023002"/>
    </source>
</evidence>
<keyword evidence="6" id="KW-0223">Dioxygenase</keyword>
<sequence>MKIGNRELQIPIVQGGMGIGISLGNLAGAVAACGGMGVISAANPGFDEEDFWTNSREANTRALKREIKKAKKLSGGRGMIGVNIMVAMEDYELLVRDCIDAGADCIISGAGLPKSLPEMTAGADILIAPIISSARGVHTICKLWKRRYNRLPDFVVVEGSKAGGHLGFSREELLDNKSQSLEEIYKEVREMVDSFQGEDSKYIPIVVAGGISYDEDVKKYLDLGANAVQVATRFIATEECDASKGYKDIVINATKEDIRIVQSPVGMPGRALYTPLIQRMEKEKNIRHERCINCIVPCNPSTTPYCITKALIEAQHGNYEEGLFFVGAEGYKMDKIVKVHDVIDELMGKVNDY</sequence>
<dbReference type="Gene3D" id="3.20.20.70">
    <property type="entry name" value="Aldolase class I"/>
    <property type="match status" value="1"/>
</dbReference>
<protein>
    <recommendedName>
        <fullName evidence="2">Probable nitronate monooxygenase</fullName>
    </recommendedName>
</protein>
<dbReference type="Pfam" id="PF03060">
    <property type="entry name" value="NMO"/>
    <property type="match status" value="1"/>
</dbReference>
<dbReference type="AlphaFoldDB" id="A0A1M6M1W2"/>
<dbReference type="Proteomes" id="UP000183952">
    <property type="component" value="Unassembled WGS sequence"/>
</dbReference>
<proteinExistence type="predicted"/>
<dbReference type="PANTHER" id="PTHR32332">
    <property type="entry name" value="2-NITROPROPANE DIOXYGENASE"/>
    <property type="match status" value="1"/>
</dbReference>
<keyword evidence="4" id="KW-0288">FMN</keyword>
<keyword evidence="3" id="KW-0285">Flavoprotein</keyword>
<keyword evidence="5" id="KW-0560">Oxidoreductase</keyword>
<evidence type="ECO:0000256" key="2">
    <source>
        <dbReference type="ARBA" id="ARBA00013457"/>
    </source>
</evidence>
<keyword evidence="7" id="KW-1185">Reference proteome</keyword>
<dbReference type="InterPro" id="IPR004136">
    <property type="entry name" value="NMO"/>
</dbReference>
<reference evidence="6 7" key="1">
    <citation type="submission" date="2016-11" db="EMBL/GenBank/DDBJ databases">
        <authorList>
            <person name="Jaros S."/>
            <person name="Januszkiewicz K."/>
            <person name="Wedrychowicz H."/>
        </authorList>
    </citation>
    <scope>NUCLEOTIDE SEQUENCE [LARGE SCALE GENOMIC DNA]</scope>
    <source>
        <strain evidence="6 7">DSM 3090</strain>
    </source>
</reference>
<dbReference type="InterPro" id="IPR013785">
    <property type="entry name" value="Aldolase_TIM"/>
</dbReference>
<dbReference type="SUPFAM" id="SSF51412">
    <property type="entry name" value="Inosine monophosphate dehydrogenase (IMPDH)"/>
    <property type="match status" value="1"/>
</dbReference>